<dbReference type="AlphaFoldDB" id="A0A3B1B1J4"/>
<gene>
    <name evidence="1" type="ORF">MNBD_GAMMA24-1398</name>
</gene>
<reference evidence="1" key="1">
    <citation type="submission" date="2018-06" db="EMBL/GenBank/DDBJ databases">
        <authorList>
            <person name="Zhirakovskaya E."/>
        </authorList>
    </citation>
    <scope>NUCLEOTIDE SEQUENCE</scope>
</reference>
<sequence>MIDNVLEQVIALIEANPRSGQALLLYALCKTLDIEKSGHMYRLGKLVDMTPANRQLSYALMELMSLGENRGEAWDAALVRMDRAIRG</sequence>
<accession>A0A3B1B1J4</accession>
<protein>
    <submittedName>
        <fullName evidence="1">Uncharacterized protein</fullName>
    </submittedName>
</protein>
<name>A0A3B1B1J4_9ZZZZ</name>
<evidence type="ECO:0000313" key="1">
    <source>
        <dbReference type="EMBL" id="VAX12229.1"/>
    </source>
</evidence>
<proteinExistence type="predicted"/>
<organism evidence="1">
    <name type="scientific">hydrothermal vent metagenome</name>
    <dbReference type="NCBI Taxonomy" id="652676"/>
    <lineage>
        <taxon>unclassified sequences</taxon>
        <taxon>metagenomes</taxon>
        <taxon>ecological metagenomes</taxon>
    </lineage>
</organism>
<dbReference type="EMBL" id="UOFZ01000025">
    <property type="protein sequence ID" value="VAX12229.1"/>
    <property type="molecule type" value="Genomic_DNA"/>
</dbReference>